<name>A0A2T3BBI9_AMORE</name>
<dbReference type="Pfam" id="PF25038">
    <property type="entry name" value="Csf1_C"/>
    <property type="match status" value="1"/>
</dbReference>
<dbReference type="InterPro" id="IPR029636">
    <property type="entry name" value="Csf1"/>
</dbReference>
<reference evidence="5 6" key="1">
    <citation type="journal article" date="2018" name="New Phytol.">
        <title>Comparative genomics and transcriptomics depict ericoid mycorrhizal fungi as versatile saprotrophs and plant mutualists.</title>
        <authorList>
            <person name="Martino E."/>
            <person name="Morin E."/>
            <person name="Grelet G.A."/>
            <person name="Kuo A."/>
            <person name="Kohler A."/>
            <person name="Daghino S."/>
            <person name="Barry K.W."/>
            <person name="Cichocki N."/>
            <person name="Clum A."/>
            <person name="Dockter R.B."/>
            <person name="Hainaut M."/>
            <person name="Kuo R.C."/>
            <person name="LaButti K."/>
            <person name="Lindahl B.D."/>
            <person name="Lindquist E.A."/>
            <person name="Lipzen A."/>
            <person name="Khouja H.R."/>
            <person name="Magnuson J."/>
            <person name="Murat C."/>
            <person name="Ohm R.A."/>
            <person name="Singer S.W."/>
            <person name="Spatafora J.W."/>
            <person name="Wang M."/>
            <person name="Veneault-Fourrey C."/>
            <person name="Henrissat B."/>
            <person name="Grigoriev I.V."/>
            <person name="Martin F.M."/>
            <person name="Perotto S."/>
        </authorList>
    </citation>
    <scope>NUCLEOTIDE SEQUENCE [LARGE SCALE GENOMIC DNA]</scope>
    <source>
        <strain evidence="5 6">ATCC 22711</strain>
    </source>
</reference>
<dbReference type="PANTHER" id="PTHR32085:SF3">
    <property type="entry name" value="PROTEIN CSF1"/>
    <property type="match status" value="1"/>
</dbReference>
<dbReference type="GO" id="GO:0016020">
    <property type="term" value="C:membrane"/>
    <property type="evidence" value="ECO:0007669"/>
    <property type="project" value="InterPro"/>
</dbReference>
<proteinExistence type="predicted"/>
<protein>
    <recommendedName>
        <fullName evidence="7">Elongation factor 2</fullName>
    </recommendedName>
</protein>
<dbReference type="InterPro" id="IPR056779">
    <property type="entry name" value="Csf1_C"/>
</dbReference>
<evidence type="ECO:0000259" key="3">
    <source>
        <dbReference type="Pfam" id="PF21678"/>
    </source>
</evidence>
<keyword evidence="6" id="KW-1185">Reference proteome</keyword>
<dbReference type="OrthoDB" id="10051416at2759"/>
<dbReference type="Pfam" id="PF21678">
    <property type="entry name" value="Csf1_N"/>
    <property type="match status" value="2"/>
</dbReference>
<feature type="region of interest" description="Disordered" evidence="1">
    <location>
        <begin position="1273"/>
        <end position="1296"/>
    </location>
</feature>
<dbReference type="Proteomes" id="UP000241818">
    <property type="component" value="Unassembled WGS sequence"/>
</dbReference>
<dbReference type="RefSeq" id="XP_024724248.1">
    <property type="nucleotide sequence ID" value="XM_024861594.1"/>
</dbReference>
<keyword evidence="2" id="KW-1133">Transmembrane helix</keyword>
<keyword evidence="2" id="KW-0472">Membrane</keyword>
<dbReference type="InterPro" id="IPR048636">
    <property type="entry name" value="Csf1_N"/>
</dbReference>
<feature type="transmembrane region" description="Helical" evidence="2">
    <location>
        <begin position="20"/>
        <end position="41"/>
    </location>
</feature>
<dbReference type="InParanoid" id="A0A2T3BBI9"/>
<organism evidence="5 6">
    <name type="scientific">Amorphotheca resinae ATCC 22711</name>
    <dbReference type="NCBI Taxonomy" id="857342"/>
    <lineage>
        <taxon>Eukaryota</taxon>
        <taxon>Fungi</taxon>
        <taxon>Dikarya</taxon>
        <taxon>Ascomycota</taxon>
        <taxon>Pezizomycotina</taxon>
        <taxon>Leotiomycetes</taxon>
        <taxon>Helotiales</taxon>
        <taxon>Amorphothecaceae</taxon>
        <taxon>Amorphotheca</taxon>
    </lineage>
</organism>
<dbReference type="GO" id="GO:0006113">
    <property type="term" value="P:fermentation"/>
    <property type="evidence" value="ECO:0007669"/>
    <property type="project" value="InterPro"/>
</dbReference>
<evidence type="ECO:0000256" key="2">
    <source>
        <dbReference type="SAM" id="Phobius"/>
    </source>
</evidence>
<evidence type="ECO:0008006" key="7">
    <source>
        <dbReference type="Google" id="ProtNLM"/>
    </source>
</evidence>
<feature type="domain" description="Csf1 C-terminal region" evidence="4">
    <location>
        <begin position="2527"/>
        <end position="3267"/>
    </location>
</feature>
<evidence type="ECO:0000256" key="1">
    <source>
        <dbReference type="SAM" id="MobiDB-lite"/>
    </source>
</evidence>
<feature type="compositionally biased region" description="Low complexity" evidence="1">
    <location>
        <begin position="1237"/>
        <end position="1249"/>
    </location>
</feature>
<gene>
    <name evidence="5" type="ORF">M430DRAFT_115542</name>
</gene>
<feature type="domain" description="Csf1 N-terminal" evidence="3">
    <location>
        <begin position="910"/>
        <end position="1213"/>
    </location>
</feature>
<dbReference type="EMBL" id="KZ679007">
    <property type="protein sequence ID" value="PSS25649.1"/>
    <property type="molecule type" value="Genomic_DNA"/>
</dbReference>
<feature type="compositionally biased region" description="Polar residues" evidence="1">
    <location>
        <begin position="237"/>
        <end position="271"/>
    </location>
</feature>
<feature type="region of interest" description="Disordered" evidence="1">
    <location>
        <begin position="2978"/>
        <end position="3005"/>
    </location>
</feature>
<feature type="region of interest" description="Disordered" evidence="1">
    <location>
        <begin position="583"/>
        <end position="613"/>
    </location>
</feature>
<feature type="compositionally biased region" description="Polar residues" evidence="1">
    <location>
        <begin position="116"/>
        <end position="127"/>
    </location>
</feature>
<feature type="region of interest" description="Disordered" evidence="1">
    <location>
        <begin position="1214"/>
        <end position="1259"/>
    </location>
</feature>
<evidence type="ECO:0000313" key="5">
    <source>
        <dbReference type="EMBL" id="PSS25649.1"/>
    </source>
</evidence>
<feature type="region of interest" description="Disordered" evidence="1">
    <location>
        <begin position="2589"/>
        <end position="2616"/>
    </location>
</feature>
<evidence type="ECO:0000259" key="4">
    <source>
        <dbReference type="Pfam" id="PF25038"/>
    </source>
</evidence>
<dbReference type="STRING" id="857342.A0A2T3BBI9"/>
<feature type="domain" description="Csf1 N-terminal" evidence="3">
    <location>
        <begin position="141"/>
        <end position="902"/>
    </location>
</feature>
<accession>A0A2T3BBI9</accession>
<dbReference type="FunCoup" id="A0A2T3BBI9">
    <property type="interactions" value="71"/>
</dbReference>
<feature type="region of interest" description="Disordered" evidence="1">
    <location>
        <begin position="116"/>
        <end position="148"/>
    </location>
</feature>
<dbReference type="GeneID" id="36569675"/>
<dbReference type="PANTHER" id="PTHR32085">
    <property type="entry name" value="PROTEIN CSF1"/>
    <property type="match status" value="1"/>
</dbReference>
<feature type="compositionally biased region" description="Basic and acidic residues" evidence="1">
    <location>
        <begin position="224"/>
        <end position="236"/>
    </location>
</feature>
<keyword evidence="2" id="KW-0812">Transmembrane</keyword>
<sequence length="3268" mass="363611">MSSSGGLTAAPLRPDLGFNWVFLVELLVCGVLTLFFVFYFNRVFATLVSYGLRAWTWHKYRVYIDIQALQISLLGGRIFFKGFRYHGNNETILIHSGFVTWAYWLRNVRKLDLGQTQEGGTKRVPSNSEKDGEQCSNKTVNKDEEGGAPSPIKLPCRLRVSVKGVEWFVYNRSAAYDAIVASMTQQDNESMENIPEMRQENVGSESTIRRRGGRPAEWDNVDGSSKDSSFDLRKDNSPLTDKSTLGLNTAEEQLPRSSTSQTEASENDELPQTNQARALILRFLPVHIECFKAAVVMGNENTKSVLITKVDKATGEIDATKSTTLDQYKQLISFKFEHPVIQMKPNDDYKEDQAATAVRIKRKTADQTELKDKDHHIHSHSFLYRQRRKLLHKLKHLVPALRGSVESLSSSVNVGLDTPAQNGPGSNNWQGLSRYLDESEQDDKARWSTIEYATVSTIVDSPEATMNFYWDVVGPVPDRRDLSDVKSGDETANINGDLPPEWGIDLSFKGALINYGPWADRQRADIQRVFFPSLCKDAVPSKKLMPGQLRVPTEFKLYIEFVDETVLRVPIREESKNWKWTKHTDAFGARQGQEKRNRNKNRKREADKGNPGPEIRPFGWLDIKVASNATLRYTMDMVAGPSGFSNMLELDLPSLEITTSVNHGLLWRSVGNRISCDLANPLQWNGYHSWTFDIKSSGLELFILREHVFLLIDLVDDWASGPPPEYLTFTPFRYLVNLHLIDFKIYLNVNDSNIINNPSDLDDNTFIIIFGSALNADICIPLDKYRPYRNDISFNVHMKHGGLDLHVPPWNTQATFLSSTELAQLKSLAIQGTYQYCSTTSTSNTDTLLLDIRGHAPTAQFYGFFVRYFLKVKDNYFGEDVHFKTLEEYQDVLRAMPGQDVEISHTQPLKTSNDLDVILSVSADESSVILPTNLYSAKNHISIDIGTLAADLRFTNYYMDIEVVLSTLAFAQGNEDDGTATPNSATSSTQLFVDGINVTGNRLFGLPPTEPTYVCNWDFAVGAITGECTTDFFSRLARGARAFLFSFDDDENALPLISEAVLHDITFLRAWVDSIRIWLHVEDAAFLLSTGKISMNFNDWAGSHYSKKLRLQIPDLHLSCVDAESASRHRSRAQHPVETHAAIETTLSLVMIQKNLKFAENRQLQQEHVKRHDQRTHRADFLLHQELLDDSMLIPVDPPAMCVPPLPPPVFHDGSVDSASMASKKSSVRRGHQSVTRKSSFLSISSSSQRSDRSVLRPQSSLFAREPLLGDSRSRSLVTGTGSGPPIRLRDASTSTGRQSSFYSAVGDHRSLQPTNIIFSSPFLPPYFPLESVEPDTKDLPPVSLDQEDAASVRASQLELEDVNPDNVGEDTTQTSFIVELSSGIRGVCNPKAVHAVAGLLTAMQAVDPVDILDELQIDSMNELFDLNKHKIRSGKILDFSLRTPGISLRFLNSTASESSRNPRDETHDQYDLSMSGLAVTYRSKILAMDEGAPEDARDSSVLHFSLVSAGLAAKERFSNLTDPQAAVNGVVEDVIFWTASGEDTSMSVVFRLVELMTSSGKVEYLASLVHRTNMLINNLRETFISRINQQKSRVRLFAYLVATAGQEATDPLFLTRPSYVLRSAPDHLRTSDSWKIVTRLHHMYTSLDPATQQDIAMRCLRNSEPIPENSQQRVLAVFEQWRNWDLNNINSCLVISKIYKSADQPEVGIPQKSRPMKLSFRTELVRLILDPGPKQNEVSLSAVTTMFENKEISQRGDELSPTKLPPIQNTVVQVFCADISMNLNWELCELADDILKLYHESEPPQESSVSDSLASTHDTASNTKRNLHVVVATKRGSISIETINIKAVSISKGLTASFVMSNEVEGSTELIGNLMIAAEAATSRVWSHSQELATSQLRHPSVYGSYEEQISGDKPNNVVKLAGNCQELTYIVRQDILALIEVLDLIVGDEVAQIYLLKESKPAATSPITRQPSGSARPPLPISRVNITLFLDKYDISIPLLQSLTYHVSGVVARTSVAAQLESEVIFDFDIKEHFHDIQTLVTNKTESISLLQMPPINGRITTRMSEEENLLSVYASVEPIELDAAAIHSIMTALNRPEISSVLADIKEDAKAVQAHIEEIFGRHQKRAVKKSPRESKPLIYDAHLTLAGFDVFANAQGTSGGHNAARLDFHLGCVQVILSNRLEREGPALVFPELRIGLRRIMIEMSRWNNNAMEPCGNLAFVAFLNATSKKNDLGEEVRSYHLRSDALEINLLAETASSVVDIMGHLQDKIKDLDLTRERKYFRKLRKPKPRISINEEQQPDTVEGVQSSAAMFASMYSLELLNIQVSWLVGKQKTQETDHSPVQEMENLVLSLKRIDLSTKKENSARLTIEDLQLQMVPESHDKSQRSLNSALLPEVIFNVGYVSTGDARRLAFQAAGKSLDLRLTSQFIIPASQLHKSISSAADKVGAASASWTTTTSNTPVESSGSRRQPFFGTKRMESLLVDADFAGAVVYLSGKKTSDIPRVKGSRIPQTGRYGQFTHSDASSNTVLRTPGLAWKVEYKDSGLDEPSLNAEVKVDASSNILYPAVVPLILEITSTVKEVVSDNDKMKKPPLQRKVSPQKSKNGDEENILTADPSAVLGRTKLNLGVRICRQEFSLSCQPIARVAATARFDDIYLTANTVRSIENGHFFAVSAAITRLRASVQHVYSRESTGSFDVDTVFLSLMNSKHVSGTSGLSAILKISPMKVLVNAKQLQDFLLFREIWVPIEIRQSASTPSPTTSTMQSQTFLVQRYQQVAATGAFPWNATVSIAELEVQLDFGQAIGKSAFMISKFWISSKKNSDWEQNLCMGFDKIGVDSTGRMSGFVALQDFRIRTSIQWPAREMALNQTPLVQGSVGFSQLRVKAAFDYQAFLVADITSFEFLMYNVRNGPHARGDRLVAILDGEAVQVFCTTTTASQAIALYQAFLRLAQEKKASYEASLTEIEKFMKRKSTLSHPVPSPSPPKSQVSTTEEEKTPKSPISLHSDVIVTLKAVNMGAFPNTFSDHQVFKIEALDAQARFAVTMDAGKLHSILGLTLGQLRIGLAGVKRVEIPKSVGDISVEDVVSSATGSRGGTILKVPKVEASMQTWHVPSSNHIDYIFKSSFEGKVEVGWNYSRISYIRSMWASHSKALAQRLGKPLPPSAVKITGVPDEEAVERKEGEQQKITAEVNVPQSKYDYTALEPPIIETPQLRDMGEATPPLEWIGLNRDKLPNLTHQIVIVTLLELASEVEDAYSKILGSS</sequence>
<evidence type="ECO:0000313" key="6">
    <source>
        <dbReference type="Proteomes" id="UP000241818"/>
    </source>
</evidence>
<feature type="region of interest" description="Disordered" evidence="1">
    <location>
        <begin position="186"/>
        <end position="271"/>
    </location>
</feature>